<reference evidence="3" key="3">
    <citation type="submission" date="2016-03" db="UniProtKB">
        <authorList>
            <consortium name="EnsemblProtists"/>
        </authorList>
    </citation>
    <scope>IDENTIFICATION</scope>
</reference>
<gene>
    <name evidence="2" type="ORF">GUITHDRAFT_156518</name>
</gene>
<feature type="compositionally biased region" description="Polar residues" evidence="1">
    <location>
        <begin position="179"/>
        <end position="191"/>
    </location>
</feature>
<evidence type="ECO:0000313" key="3">
    <source>
        <dbReference type="EnsemblProtists" id="EKX31662"/>
    </source>
</evidence>
<dbReference type="EMBL" id="JH993250">
    <property type="protein sequence ID" value="EKX31662.1"/>
    <property type="molecule type" value="Genomic_DNA"/>
</dbReference>
<reference evidence="2 4" key="1">
    <citation type="journal article" date="2012" name="Nature">
        <title>Algal genomes reveal evolutionary mosaicism and the fate of nucleomorphs.</title>
        <authorList>
            <consortium name="DOE Joint Genome Institute"/>
            <person name="Curtis B.A."/>
            <person name="Tanifuji G."/>
            <person name="Burki F."/>
            <person name="Gruber A."/>
            <person name="Irimia M."/>
            <person name="Maruyama S."/>
            <person name="Arias M.C."/>
            <person name="Ball S.G."/>
            <person name="Gile G.H."/>
            <person name="Hirakawa Y."/>
            <person name="Hopkins J.F."/>
            <person name="Kuo A."/>
            <person name="Rensing S.A."/>
            <person name="Schmutz J."/>
            <person name="Symeonidi A."/>
            <person name="Elias M."/>
            <person name="Eveleigh R.J."/>
            <person name="Herman E.K."/>
            <person name="Klute M.J."/>
            <person name="Nakayama T."/>
            <person name="Obornik M."/>
            <person name="Reyes-Prieto A."/>
            <person name="Armbrust E.V."/>
            <person name="Aves S.J."/>
            <person name="Beiko R.G."/>
            <person name="Coutinho P."/>
            <person name="Dacks J.B."/>
            <person name="Durnford D.G."/>
            <person name="Fast N.M."/>
            <person name="Green B.R."/>
            <person name="Grisdale C.J."/>
            <person name="Hempel F."/>
            <person name="Henrissat B."/>
            <person name="Hoppner M.P."/>
            <person name="Ishida K."/>
            <person name="Kim E."/>
            <person name="Koreny L."/>
            <person name="Kroth P.G."/>
            <person name="Liu Y."/>
            <person name="Malik S.B."/>
            <person name="Maier U.G."/>
            <person name="McRose D."/>
            <person name="Mock T."/>
            <person name="Neilson J.A."/>
            <person name="Onodera N.T."/>
            <person name="Poole A.M."/>
            <person name="Pritham E.J."/>
            <person name="Richards T.A."/>
            <person name="Rocap G."/>
            <person name="Roy S.W."/>
            <person name="Sarai C."/>
            <person name="Schaack S."/>
            <person name="Shirato S."/>
            <person name="Slamovits C.H."/>
            <person name="Spencer D.F."/>
            <person name="Suzuki S."/>
            <person name="Worden A.Z."/>
            <person name="Zauner S."/>
            <person name="Barry K."/>
            <person name="Bell C."/>
            <person name="Bharti A.K."/>
            <person name="Crow J.A."/>
            <person name="Grimwood J."/>
            <person name="Kramer R."/>
            <person name="Lindquist E."/>
            <person name="Lucas S."/>
            <person name="Salamov A."/>
            <person name="McFadden G.I."/>
            <person name="Lane C.E."/>
            <person name="Keeling P.J."/>
            <person name="Gray M.W."/>
            <person name="Grigoriev I.V."/>
            <person name="Archibald J.M."/>
        </authorList>
    </citation>
    <scope>NUCLEOTIDE SEQUENCE</scope>
    <source>
        <strain evidence="2 4">CCMP2712</strain>
    </source>
</reference>
<feature type="region of interest" description="Disordered" evidence="1">
    <location>
        <begin position="132"/>
        <end position="191"/>
    </location>
</feature>
<feature type="compositionally biased region" description="Basic residues" evidence="1">
    <location>
        <begin position="54"/>
        <end position="68"/>
    </location>
</feature>
<dbReference type="PaxDb" id="55529-EKX31662"/>
<dbReference type="EnsemblProtists" id="EKX31662">
    <property type="protein sequence ID" value="EKX31662"/>
    <property type="gene ID" value="GUITHDRAFT_156518"/>
</dbReference>
<feature type="region of interest" description="Disordered" evidence="1">
    <location>
        <begin position="42"/>
        <end position="119"/>
    </location>
</feature>
<accession>L1I6D8</accession>
<evidence type="ECO:0000256" key="1">
    <source>
        <dbReference type="SAM" id="MobiDB-lite"/>
    </source>
</evidence>
<dbReference type="AlphaFoldDB" id="L1I6D8"/>
<feature type="compositionally biased region" description="Low complexity" evidence="1">
    <location>
        <begin position="91"/>
        <end position="102"/>
    </location>
</feature>
<proteinExistence type="predicted"/>
<dbReference type="GeneID" id="17288389"/>
<dbReference type="RefSeq" id="XP_005818642.1">
    <property type="nucleotide sequence ID" value="XM_005818585.1"/>
</dbReference>
<feature type="compositionally biased region" description="Low complexity" evidence="1">
    <location>
        <begin position="152"/>
        <end position="165"/>
    </location>
</feature>
<protein>
    <submittedName>
        <fullName evidence="2 3">Uncharacterized protein</fullName>
    </submittedName>
</protein>
<sequence>MAITGGLSDGVDQQALKSQIKRQHEAEKQREAAIYQREIKQRESDIEAITGKPLVHKTVRKPSPKVKIVHAVADQHDHEAVSPAHPVPTVNNSSESNSTSASLPPPLMSSPNVTSPSLHQIPRAKALKVVSSSLSLHSEPKHQKVSGGGKIVSPKSSSAVVPPAAGKLASKAATKSPHEVTSTVGAASASH</sequence>
<dbReference type="KEGG" id="gtt:GUITHDRAFT_156518"/>
<organism evidence="2">
    <name type="scientific">Guillardia theta (strain CCMP2712)</name>
    <name type="common">Cryptophyte</name>
    <dbReference type="NCBI Taxonomy" id="905079"/>
    <lineage>
        <taxon>Eukaryota</taxon>
        <taxon>Cryptophyceae</taxon>
        <taxon>Pyrenomonadales</taxon>
        <taxon>Geminigeraceae</taxon>
        <taxon>Guillardia</taxon>
    </lineage>
</organism>
<keyword evidence="4" id="KW-1185">Reference proteome</keyword>
<dbReference type="Proteomes" id="UP000011087">
    <property type="component" value="Unassembled WGS sequence"/>
</dbReference>
<feature type="region of interest" description="Disordered" evidence="1">
    <location>
        <begin position="1"/>
        <end position="29"/>
    </location>
</feature>
<evidence type="ECO:0000313" key="4">
    <source>
        <dbReference type="Proteomes" id="UP000011087"/>
    </source>
</evidence>
<dbReference type="HOGENOM" id="CLU_1423966_0_0_1"/>
<reference evidence="4" key="2">
    <citation type="submission" date="2012-11" db="EMBL/GenBank/DDBJ databases">
        <authorList>
            <person name="Kuo A."/>
            <person name="Curtis B.A."/>
            <person name="Tanifuji G."/>
            <person name="Burki F."/>
            <person name="Gruber A."/>
            <person name="Irimia M."/>
            <person name="Maruyama S."/>
            <person name="Arias M.C."/>
            <person name="Ball S.G."/>
            <person name="Gile G.H."/>
            <person name="Hirakawa Y."/>
            <person name="Hopkins J.F."/>
            <person name="Rensing S.A."/>
            <person name="Schmutz J."/>
            <person name="Symeonidi A."/>
            <person name="Elias M."/>
            <person name="Eveleigh R.J."/>
            <person name="Herman E.K."/>
            <person name="Klute M.J."/>
            <person name="Nakayama T."/>
            <person name="Obornik M."/>
            <person name="Reyes-Prieto A."/>
            <person name="Armbrust E.V."/>
            <person name="Aves S.J."/>
            <person name="Beiko R.G."/>
            <person name="Coutinho P."/>
            <person name="Dacks J.B."/>
            <person name="Durnford D.G."/>
            <person name="Fast N.M."/>
            <person name="Green B.R."/>
            <person name="Grisdale C."/>
            <person name="Hempe F."/>
            <person name="Henrissat B."/>
            <person name="Hoppner M.P."/>
            <person name="Ishida K.-I."/>
            <person name="Kim E."/>
            <person name="Koreny L."/>
            <person name="Kroth P.G."/>
            <person name="Liu Y."/>
            <person name="Malik S.-B."/>
            <person name="Maier U.G."/>
            <person name="McRose D."/>
            <person name="Mock T."/>
            <person name="Neilson J.A."/>
            <person name="Onodera N.T."/>
            <person name="Poole A.M."/>
            <person name="Pritham E.J."/>
            <person name="Richards T.A."/>
            <person name="Rocap G."/>
            <person name="Roy S.W."/>
            <person name="Sarai C."/>
            <person name="Schaack S."/>
            <person name="Shirato S."/>
            <person name="Slamovits C.H."/>
            <person name="Spencer D.F."/>
            <person name="Suzuki S."/>
            <person name="Worden A.Z."/>
            <person name="Zauner S."/>
            <person name="Barry K."/>
            <person name="Bell C."/>
            <person name="Bharti A.K."/>
            <person name="Crow J.A."/>
            <person name="Grimwood J."/>
            <person name="Kramer R."/>
            <person name="Lindquist E."/>
            <person name="Lucas S."/>
            <person name="Salamov A."/>
            <person name="McFadden G.I."/>
            <person name="Lane C.E."/>
            <person name="Keeling P.J."/>
            <person name="Gray M.W."/>
            <person name="Grigoriev I.V."/>
            <person name="Archibald J.M."/>
        </authorList>
    </citation>
    <scope>NUCLEOTIDE SEQUENCE</scope>
    <source>
        <strain evidence="4">CCMP2712</strain>
    </source>
</reference>
<name>L1I6D8_GUITC</name>
<evidence type="ECO:0000313" key="2">
    <source>
        <dbReference type="EMBL" id="EKX31662.1"/>
    </source>
</evidence>